<keyword evidence="3" id="KW-1185">Reference proteome</keyword>
<organism evidence="2 3">
    <name type="scientific">Favolaschia claudopus</name>
    <dbReference type="NCBI Taxonomy" id="2862362"/>
    <lineage>
        <taxon>Eukaryota</taxon>
        <taxon>Fungi</taxon>
        <taxon>Dikarya</taxon>
        <taxon>Basidiomycota</taxon>
        <taxon>Agaricomycotina</taxon>
        <taxon>Agaricomycetes</taxon>
        <taxon>Agaricomycetidae</taxon>
        <taxon>Agaricales</taxon>
        <taxon>Marasmiineae</taxon>
        <taxon>Mycenaceae</taxon>
        <taxon>Favolaschia</taxon>
    </lineage>
</organism>
<feature type="region of interest" description="Disordered" evidence="1">
    <location>
        <begin position="49"/>
        <end position="116"/>
    </location>
</feature>
<dbReference type="Proteomes" id="UP001362999">
    <property type="component" value="Unassembled WGS sequence"/>
</dbReference>
<evidence type="ECO:0000256" key="1">
    <source>
        <dbReference type="SAM" id="MobiDB-lite"/>
    </source>
</evidence>
<gene>
    <name evidence="2" type="ORF">R3P38DRAFT_3236772</name>
</gene>
<reference evidence="2 3" key="1">
    <citation type="journal article" date="2024" name="J Genomics">
        <title>Draft genome sequencing and assembly of Favolaschia claudopus CIRM-BRFM 2984 isolated from oak limbs.</title>
        <authorList>
            <person name="Navarro D."/>
            <person name="Drula E."/>
            <person name="Chaduli D."/>
            <person name="Cazenave R."/>
            <person name="Ahrendt S."/>
            <person name="Wang J."/>
            <person name="Lipzen A."/>
            <person name="Daum C."/>
            <person name="Barry K."/>
            <person name="Grigoriev I.V."/>
            <person name="Favel A."/>
            <person name="Rosso M.N."/>
            <person name="Martin F."/>
        </authorList>
    </citation>
    <scope>NUCLEOTIDE SEQUENCE [LARGE SCALE GENOMIC DNA]</scope>
    <source>
        <strain evidence="2 3">CIRM-BRFM 2984</strain>
    </source>
</reference>
<comment type="caution">
    <text evidence="2">The sequence shown here is derived from an EMBL/GenBank/DDBJ whole genome shotgun (WGS) entry which is preliminary data.</text>
</comment>
<accession>A0AAV9ZC48</accession>
<evidence type="ECO:0000313" key="2">
    <source>
        <dbReference type="EMBL" id="KAK6977679.1"/>
    </source>
</evidence>
<dbReference type="AlphaFoldDB" id="A0AAV9ZC48"/>
<evidence type="ECO:0000313" key="3">
    <source>
        <dbReference type="Proteomes" id="UP001362999"/>
    </source>
</evidence>
<feature type="compositionally biased region" description="Polar residues" evidence="1">
    <location>
        <begin position="81"/>
        <end position="93"/>
    </location>
</feature>
<dbReference type="EMBL" id="JAWWNJ010000166">
    <property type="protein sequence ID" value="KAK6977679.1"/>
    <property type="molecule type" value="Genomic_DNA"/>
</dbReference>
<sequence>MARKTTSSLNAIVSSIASTSTLCAAAIALHGSTTAPSCADALRVHVHADVKPNNAHADSTAQTSPPPQRQQHQHSPRADSSVRSASPSHFHSQTPRHPRPLLLPHFLSQPHSAPPH</sequence>
<protein>
    <submittedName>
        <fullName evidence="2">Uncharacterized protein</fullName>
    </submittedName>
</protein>
<proteinExistence type="predicted"/>
<name>A0AAV9ZC48_9AGAR</name>